<dbReference type="InParanoid" id="A0A316VQC5"/>
<dbReference type="OrthoDB" id="5600212at2759"/>
<proteinExistence type="predicted"/>
<sequence>MEEPSSSRNGRQEKATLQTPFKDEYLPETPATQSEEGSVQTPGTPGTPANPAIIAMNTPFSRHLGRNRACASCRERKLKCDGIRPICGQCSRAWATRRKALKGKGISDEDMQNMEKPCIYLEVPQRGERTRSRGAGRSKPSVKSTVAAASYAGDPSSSYGASSNHVSSLQEALRERRRLERELAQLKARFGLPDSSDSHSNQDDEANAVAAAAVAAAAMQEQQNQQSQQNFQPNPDELSIAEVLASTMRSGEGFASSLPSDARASISEAFNSTSFSSFVEGLAQRSNEVTDGDTQINQTSSDQIDPLLLGEHGTSMMEEESSNRAAAIDSIADMGENMQSDPLMQLVLTGWPSDFPPPNMVDKLVGIFFDGYAHLRYLFHPARFFEYLAQGPTSSRYPHPAILHAMFSLAYILRPDLDPMLPFPQPDQRHTQELLDAHIRRRHSNSKAYADPGSQAGHQEGIKLALQSRYDRDRAKMGSAGYHSDRAQHHITIGMWEGGDLMSLAKASLMLTTKRYGCGEIFDAWMSASLGTRLSVSLAINRSNPTSPDMARFTGKTPVETIRLAMSGAPADWIEEEERRRLMFLILATDRSACASTLWANSLDDSDVTVELPRMSNYDFIEGNDAALATAPRQTLQSPNLFTEHHIDGFNTMLKACVLMGRIGTFLSRLPAFATSDDVMGSAVFNKLNNNLSSFSMTLPFRATDPDERGQIDVFRFATYAVLHTNTLLLHSPLLRLNAQSAAMCEAACHSVLDLLRILIAAGIEFARLPPLIILCLGTAGRVLVRRLQILRGQSALNLDTSSTASTGRRNGGREFDDTHESMYASMASRIDRFNMAMQPAGQYAWSYTPVPSNGEGIAAATAALGGVAMCEREETLRSEIDLVFTYLCRMGNSWPMATRQAQSLAQMLGINTADPVALRHGIFTERNHSNHSY</sequence>
<feature type="compositionally biased region" description="Low complexity" evidence="6">
    <location>
        <begin position="212"/>
        <end position="230"/>
    </location>
</feature>
<evidence type="ECO:0000259" key="7">
    <source>
        <dbReference type="PROSITE" id="PS50048"/>
    </source>
</evidence>
<organism evidence="8 9">
    <name type="scientific">Meira miltonrushii</name>
    <dbReference type="NCBI Taxonomy" id="1280837"/>
    <lineage>
        <taxon>Eukaryota</taxon>
        <taxon>Fungi</taxon>
        <taxon>Dikarya</taxon>
        <taxon>Basidiomycota</taxon>
        <taxon>Ustilaginomycotina</taxon>
        <taxon>Exobasidiomycetes</taxon>
        <taxon>Exobasidiales</taxon>
        <taxon>Brachybasidiaceae</taxon>
        <taxon>Meira</taxon>
    </lineage>
</organism>
<feature type="compositionally biased region" description="Polar residues" evidence="6">
    <location>
        <begin position="155"/>
        <end position="165"/>
    </location>
</feature>
<keyword evidence="9" id="KW-1185">Reference proteome</keyword>
<protein>
    <recommendedName>
        <fullName evidence="7">Zn(2)-C6 fungal-type domain-containing protein</fullName>
    </recommendedName>
</protein>
<dbReference type="InterPro" id="IPR001138">
    <property type="entry name" value="Zn2Cys6_DnaBD"/>
</dbReference>
<dbReference type="SUPFAM" id="SSF57701">
    <property type="entry name" value="Zn2/Cys6 DNA-binding domain"/>
    <property type="match status" value="1"/>
</dbReference>
<dbReference type="CDD" id="cd00067">
    <property type="entry name" value="GAL4"/>
    <property type="match status" value="1"/>
</dbReference>
<dbReference type="GO" id="GO:0005634">
    <property type="term" value="C:nucleus"/>
    <property type="evidence" value="ECO:0007669"/>
    <property type="project" value="UniProtKB-SubCell"/>
</dbReference>
<dbReference type="InterPro" id="IPR050815">
    <property type="entry name" value="TF_fung"/>
</dbReference>
<dbReference type="PANTHER" id="PTHR47338:SF29">
    <property type="entry name" value="ZN(2)-C6 FUNGAL-TYPE DOMAIN-CONTAINING PROTEIN"/>
    <property type="match status" value="1"/>
</dbReference>
<feature type="region of interest" description="Disordered" evidence="6">
    <location>
        <begin position="126"/>
        <end position="165"/>
    </location>
</feature>
<dbReference type="AlphaFoldDB" id="A0A316VQC5"/>
<evidence type="ECO:0000256" key="3">
    <source>
        <dbReference type="ARBA" id="ARBA00023015"/>
    </source>
</evidence>
<evidence type="ECO:0000313" key="8">
    <source>
        <dbReference type="EMBL" id="PWN37695.1"/>
    </source>
</evidence>
<dbReference type="GO" id="GO:0008270">
    <property type="term" value="F:zinc ion binding"/>
    <property type="evidence" value="ECO:0007669"/>
    <property type="project" value="InterPro"/>
</dbReference>
<keyword evidence="5" id="KW-0539">Nucleus</keyword>
<evidence type="ECO:0000256" key="1">
    <source>
        <dbReference type="ARBA" id="ARBA00004123"/>
    </source>
</evidence>
<name>A0A316VQC5_9BASI</name>
<dbReference type="InterPro" id="IPR036864">
    <property type="entry name" value="Zn2-C6_fun-type_DNA-bd_sf"/>
</dbReference>
<evidence type="ECO:0000313" key="9">
    <source>
        <dbReference type="Proteomes" id="UP000245771"/>
    </source>
</evidence>
<dbReference type="GO" id="GO:0006351">
    <property type="term" value="P:DNA-templated transcription"/>
    <property type="evidence" value="ECO:0007669"/>
    <property type="project" value="InterPro"/>
</dbReference>
<keyword evidence="4" id="KW-0804">Transcription</keyword>
<dbReference type="GO" id="GO:0003677">
    <property type="term" value="F:DNA binding"/>
    <property type="evidence" value="ECO:0007669"/>
    <property type="project" value="InterPro"/>
</dbReference>
<dbReference type="EMBL" id="KZ819602">
    <property type="protein sequence ID" value="PWN37695.1"/>
    <property type="molecule type" value="Genomic_DNA"/>
</dbReference>
<evidence type="ECO:0000256" key="5">
    <source>
        <dbReference type="ARBA" id="ARBA00023242"/>
    </source>
</evidence>
<evidence type="ECO:0000256" key="2">
    <source>
        <dbReference type="ARBA" id="ARBA00022723"/>
    </source>
</evidence>
<dbReference type="GeneID" id="37023404"/>
<dbReference type="Gene3D" id="4.10.240.10">
    <property type="entry name" value="Zn(2)-C6 fungal-type DNA-binding domain"/>
    <property type="match status" value="1"/>
</dbReference>
<dbReference type="PROSITE" id="PS50048">
    <property type="entry name" value="ZN2_CY6_FUNGAL_2"/>
    <property type="match status" value="1"/>
</dbReference>
<dbReference type="Pfam" id="PF00172">
    <property type="entry name" value="Zn_clus"/>
    <property type="match status" value="1"/>
</dbReference>
<feature type="compositionally biased region" description="Polar residues" evidence="6">
    <location>
        <begin position="1"/>
        <end position="19"/>
    </location>
</feature>
<dbReference type="Proteomes" id="UP000245771">
    <property type="component" value="Unassembled WGS sequence"/>
</dbReference>
<dbReference type="InterPro" id="IPR007219">
    <property type="entry name" value="XnlR_reg_dom"/>
</dbReference>
<dbReference type="Pfam" id="PF04082">
    <property type="entry name" value="Fungal_trans"/>
    <property type="match status" value="1"/>
</dbReference>
<dbReference type="STRING" id="1280837.A0A316VQC5"/>
<accession>A0A316VQC5</accession>
<keyword evidence="2" id="KW-0479">Metal-binding</keyword>
<keyword evidence="3" id="KW-0805">Transcription regulation</keyword>
<dbReference type="RefSeq" id="XP_025357997.1">
    <property type="nucleotide sequence ID" value="XM_025501623.1"/>
</dbReference>
<feature type="region of interest" description="Disordered" evidence="6">
    <location>
        <begin position="212"/>
        <end position="234"/>
    </location>
</feature>
<comment type="subcellular location">
    <subcellularLocation>
        <location evidence="1">Nucleus</location>
    </subcellularLocation>
</comment>
<reference evidence="8 9" key="1">
    <citation type="journal article" date="2018" name="Mol. Biol. Evol.">
        <title>Broad Genomic Sampling Reveals a Smut Pathogenic Ancestry of the Fungal Clade Ustilaginomycotina.</title>
        <authorList>
            <person name="Kijpornyongpan T."/>
            <person name="Mondo S.J."/>
            <person name="Barry K."/>
            <person name="Sandor L."/>
            <person name="Lee J."/>
            <person name="Lipzen A."/>
            <person name="Pangilinan J."/>
            <person name="LaButti K."/>
            <person name="Hainaut M."/>
            <person name="Henrissat B."/>
            <person name="Grigoriev I.V."/>
            <person name="Spatafora J.W."/>
            <person name="Aime M.C."/>
        </authorList>
    </citation>
    <scope>NUCLEOTIDE SEQUENCE [LARGE SCALE GENOMIC DNA]</scope>
    <source>
        <strain evidence="8 9">MCA 3882</strain>
    </source>
</reference>
<feature type="domain" description="Zn(2)-C6 fungal-type" evidence="7">
    <location>
        <begin position="69"/>
        <end position="92"/>
    </location>
</feature>
<feature type="region of interest" description="Disordered" evidence="6">
    <location>
        <begin position="1"/>
        <end position="52"/>
    </location>
</feature>
<dbReference type="GO" id="GO:0000981">
    <property type="term" value="F:DNA-binding transcription factor activity, RNA polymerase II-specific"/>
    <property type="evidence" value="ECO:0007669"/>
    <property type="project" value="InterPro"/>
</dbReference>
<evidence type="ECO:0000256" key="6">
    <source>
        <dbReference type="SAM" id="MobiDB-lite"/>
    </source>
</evidence>
<dbReference type="CDD" id="cd12148">
    <property type="entry name" value="fungal_TF_MHR"/>
    <property type="match status" value="1"/>
</dbReference>
<dbReference type="PANTHER" id="PTHR47338">
    <property type="entry name" value="ZN(II)2CYS6 TRANSCRIPTION FACTOR (EUROFUNG)-RELATED"/>
    <property type="match status" value="1"/>
</dbReference>
<gene>
    <name evidence="8" type="ORF">FA14DRAFT_187762</name>
</gene>
<feature type="compositionally biased region" description="Polar residues" evidence="6">
    <location>
        <begin position="30"/>
        <end position="40"/>
    </location>
</feature>
<evidence type="ECO:0000256" key="4">
    <source>
        <dbReference type="ARBA" id="ARBA00023163"/>
    </source>
</evidence>